<keyword evidence="6 9" id="KW-0472">Membrane</keyword>
<feature type="region of interest" description="Disordered" evidence="8">
    <location>
        <begin position="493"/>
        <end position="515"/>
    </location>
</feature>
<feature type="transmembrane region" description="Helical" evidence="9">
    <location>
        <begin position="468"/>
        <end position="487"/>
    </location>
</feature>
<dbReference type="SUPFAM" id="SSF48403">
    <property type="entry name" value="Ankyrin repeat"/>
    <property type="match status" value="1"/>
</dbReference>
<feature type="transmembrane region" description="Helical" evidence="9">
    <location>
        <begin position="430"/>
        <end position="448"/>
    </location>
</feature>
<evidence type="ECO:0000256" key="8">
    <source>
        <dbReference type="SAM" id="MobiDB-lite"/>
    </source>
</evidence>
<feature type="transmembrane region" description="Helical" evidence="9">
    <location>
        <begin position="758"/>
        <end position="783"/>
    </location>
</feature>
<feature type="compositionally biased region" description="Basic and acidic residues" evidence="8">
    <location>
        <begin position="600"/>
        <end position="610"/>
    </location>
</feature>
<keyword evidence="4 9" id="KW-1133">Transmembrane helix</keyword>
<keyword evidence="5 7" id="KW-0040">ANK repeat</keyword>
<evidence type="ECO:0000256" key="5">
    <source>
        <dbReference type="ARBA" id="ARBA00023043"/>
    </source>
</evidence>
<keyword evidence="2 9" id="KW-0812">Transmembrane</keyword>
<dbReference type="Gene3D" id="1.25.40.20">
    <property type="entry name" value="Ankyrin repeat-containing domain"/>
    <property type="match status" value="1"/>
</dbReference>
<evidence type="ECO:0000256" key="3">
    <source>
        <dbReference type="ARBA" id="ARBA00022737"/>
    </source>
</evidence>
<dbReference type="PANTHER" id="PTHR24161:SF124">
    <property type="entry name" value="TRANSIENT RECEPTOR POTENTIAL CHANNEL PYREXIA"/>
    <property type="match status" value="1"/>
</dbReference>
<evidence type="ECO:0000256" key="6">
    <source>
        <dbReference type="ARBA" id="ARBA00023136"/>
    </source>
</evidence>
<dbReference type="GO" id="GO:0016020">
    <property type="term" value="C:membrane"/>
    <property type="evidence" value="ECO:0007669"/>
    <property type="project" value="UniProtKB-SubCell"/>
</dbReference>
<feature type="region of interest" description="Disordered" evidence="8">
    <location>
        <begin position="600"/>
        <end position="628"/>
    </location>
</feature>
<feature type="region of interest" description="Disordered" evidence="8">
    <location>
        <begin position="865"/>
        <end position="953"/>
    </location>
</feature>
<dbReference type="SMART" id="SM00248">
    <property type="entry name" value="ANK"/>
    <property type="match status" value="4"/>
</dbReference>
<evidence type="ECO:0000256" key="4">
    <source>
        <dbReference type="ARBA" id="ARBA00022989"/>
    </source>
</evidence>
<comment type="subcellular location">
    <subcellularLocation>
        <location evidence="1">Membrane</location>
        <topology evidence="1">Multi-pass membrane protein</topology>
    </subcellularLocation>
</comment>
<dbReference type="GO" id="GO:0016409">
    <property type="term" value="F:palmitoyltransferase activity"/>
    <property type="evidence" value="ECO:0007669"/>
    <property type="project" value="InterPro"/>
</dbReference>
<dbReference type="AlphaFoldDB" id="A0A0G4IG98"/>
<feature type="compositionally biased region" description="Low complexity" evidence="8">
    <location>
        <begin position="1112"/>
        <end position="1125"/>
    </location>
</feature>
<feature type="compositionally biased region" description="Low complexity" evidence="8">
    <location>
        <begin position="611"/>
        <end position="624"/>
    </location>
</feature>
<accession>A0A0G4IG98</accession>
<dbReference type="PROSITE" id="PS50088">
    <property type="entry name" value="ANK_REPEAT"/>
    <property type="match status" value="3"/>
</dbReference>
<feature type="compositionally biased region" description="Basic and acidic residues" evidence="8">
    <location>
        <begin position="886"/>
        <end position="940"/>
    </location>
</feature>
<feature type="compositionally biased region" description="Basic and acidic residues" evidence="8">
    <location>
        <begin position="504"/>
        <end position="515"/>
    </location>
</feature>
<feature type="transmembrane region" description="Helical" evidence="9">
    <location>
        <begin position="338"/>
        <end position="358"/>
    </location>
</feature>
<evidence type="ECO:0000259" key="10">
    <source>
        <dbReference type="Pfam" id="PF01529"/>
    </source>
</evidence>
<dbReference type="Pfam" id="PF01529">
    <property type="entry name" value="DHHC"/>
    <property type="match status" value="1"/>
</dbReference>
<evidence type="ECO:0000256" key="1">
    <source>
        <dbReference type="ARBA" id="ARBA00004141"/>
    </source>
</evidence>
<dbReference type="VEuPathDB" id="CryptoDB:Cvel_14171"/>
<dbReference type="Pfam" id="PF12796">
    <property type="entry name" value="Ank_2"/>
    <property type="match status" value="1"/>
</dbReference>
<feature type="repeat" description="ANK" evidence="7">
    <location>
        <begin position="70"/>
        <end position="102"/>
    </location>
</feature>
<feature type="domain" description="Palmitoyltransferase DHHC" evidence="10">
    <location>
        <begin position="713"/>
        <end position="860"/>
    </location>
</feature>
<feature type="compositionally biased region" description="Low complexity" evidence="8">
    <location>
        <begin position="1163"/>
        <end position="1173"/>
    </location>
</feature>
<gene>
    <name evidence="11" type="ORF">Cvel_14171</name>
</gene>
<reference evidence="11" key="1">
    <citation type="submission" date="2014-11" db="EMBL/GenBank/DDBJ databases">
        <authorList>
            <person name="Otto D Thomas"/>
            <person name="Naeem Raeece"/>
        </authorList>
    </citation>
    <scope>NUCLEOTIDE SEQUENCE</scope>
</reference>
<organism evidence="11">
    <name type="scientific">Chromera velia CCMP2878</name>
    <dbReference type="NCBI Taxonomy" id="1169474"/>
    <lineage>
        <taxon>Eukaryota</taxon>
        <taxon>Sar</taxon>
        <taxon>Alveolata</taxon>
        <taxon>Colpodellida</taxon>
        <taxon>Chromeraceae</taxon>
        <taxon>Chromera</taxon>
    </lineage>
</organism>
<evidence type="ECO:0000256" key="2">
    <source>
        <dbReference type="ARBA" id="ARBA00022692"/>
    </source>
</evidence>
<proteinExistence type="predicted"/>
<evidence type="ECO:0000256" key="7">
    <source>
        <dbReference type="PROSITE-ProRule" id="PRU00023"/>
    </source>
</evidence>
<dbReference type="InterPro" id="IPR001594">
    <property type="entry name" value="Palmitoyltrfase_DHHC"/>
</dbReference>
<sequence>MSDDIARRFQPGATAARQTLLTNCHKKKWKQRGEGTLDRFFPAFYRTTKHLYPPSERSSISNIVEATDDNGNTCLHIAAVYGQAEVVDGLLKLRAGLYARNGDGQLPIHLAALGNHTSAIALLTAACPILLVMPNERGQTPMHLATEKEHLNMMEWLYLHGVPLDCTDSEGKTPLHRACIKGNVRAAQFLLIRGADPLAEDLSGRTALHVLNGGKAGALLRSFVNILGARGGKDEKAKKKDDRGDVGCLQGCAVWNQKAPYLPGPGDSHQTRRALRCIYRQERRRQREGEEGEGWSPPLLSPVETLLLRGGKVSLMRMKGGEVQKKGEKGEKTEGPSAAVFALRLFWAYTFGFAHLFIRVTFGTVLKCVYNGCDCDAAGSFFDSERMAAQMRSLAVEPPETRGKGLGCVLWQIRSMGSFPEGLLGWDVEALWFSFVNIVNVLFLWSFLVPIELVEQRGFGPLLPAFRVMLVMALMVSLSAGLSLGLHRKTLQGDPGRLPLPPEANEKEKQEDVRVSRFSSEVSSLRSSVVSAEDKSVKLLRRRNAADMGERLRKLPACPPSAVEGPSGVPHSALSSSVCREGALSCCSTVDSCGAVQVGEEKSHKEKGDRGASSSSSSSAAAASAEKEKEAGGVGASFFFQRVLPQDREEAASLVKRIAKGREDLNRLTPELRNGLLEAAKRRRSRLDSGYARGVTELAADADDDSLQFYWTRRVCLVCGIRRTDSSKHCRDCGRCVERFDHHCQWMSNCIGLLNHRAFLHFLIFSFLGLLISVLMCAVHFWLRLLTPLFGGKQQFLRRAVQLVGMRRRVVGALVAWRSACAWLSGVMILLDVIHLCILVAMITRQLALVGSGITEYDTLRPGGRGWLQQNRQKGEEIKAPSSGKTDGEEGKEGKTAKTLERSYKVSASTEKKGGEKSKGEQKEEERKTEEAEKKTSDAKGEEEEEDDDEEDELASFPWVLRTLLAPFACMWGAHCWMFGECWAMAPCCEGVEVDRCSLGACLGNMLWFVFGNKTSALERAVVQGTRQDPDEFVRSLIPLSALPEGWEELEDSRRQGKGGKGGDTKGKEKESAEDLLAFDPRRAIAVQKASEGAPVCVSGDGPDVSTPLSLSSQSSVRESRSVSSDGGGGESDSDGGRDGRNRHGHSHRHGGECSHSHMRNQGAISSSVSAAGVKKRGAVHGNSKQ</sequence>
<keyword evidence="3" id="KW-0677">Repeat</keyword>
<feature type="repeat" description="ANK" evidence="7">
    <location>
        <begin position="137"/>
        <end position="169"/>
    </location>
</feature>
<dbReference type="InterPro" id="IPR002110">
    <property type="entry name" value="Ankyrin_rpt"/>
</dbReference>
<feature type="region of interest" description="Disordered" evidence="8">
    <location>
        <begin position="1048"/>
        <end position="1186"/>
    </location>
</feature>
<dbReference type="PROSITE" id="PS50216">
    <property type="entry name" value="DHHC"/>
    <property type="match status" value="1"/>
</dbReference>
<feature type="transmembrane region" description="Helical" evidence="9">
    <location>
        <begin position="822"/>
        <end position="843"/>
    </location>
</feature>
<protein>
    <recommendedName>
        <fullName evidence="10">Palmitoyltransferase DHHC domain-containing protein</fullName>
    </recommendedName>
</protein>
<evidence type="ECO:0000313" key="11">
    <source>
        <dbReference type="EMBL" id="CEM56183.1"/>
    </source>
</evidence>
<dbReference type="PROSITE" id="PS50297">
    <property type="entry name" value="ANK_REP_REGION"/>
    <property type="match status" value="3"/>
</dbReference>
<dbReference type="EMBL" id="CDMZ01005951">
    <property type="protein sequence ID" value="CEM56183.1"/>
    <property type="molecule type" value="Genomic_DNA"/>
</dbReference>
<dbReference type="InterPro" id="IPR036770">
    <property type="entry name" value="Ankyrin_rpt-contain_sf"/>
</dbReference>
<feature type="repeat" description="ANK" evidence="7">
    <location>
        <begin position="170"/>
        <end position="202"/>
    </location>
</feature>
<feature type="compositionally biased region" description="Basic and acidic residues" evidence="8">
    <location>
        <begin position="1061"/>
        <end position="1073"/>
    </location>
</feature>
<dbReference type="Pfam" id="PF13857">
    <property type="entry name" value="Ank_5"/>
    <property type="match status" value="1"/>
</dbReference>
<name>A0A0G4IG98_9ALVE</name>
<feature type="compositionally biased region" description="Acidic residues" evidence="8">
    <location>
        <begin position="941"/>
        <end position="953"/>
    </location>
</feature>
<evidence type="ECO:0000256" key="9">
    <source>
        <dbReference type="SAM" id="Phobius"/>
    </source>
</evidence>
<dbReference type="PANTHER" id="PTHR24161">
    <property type="entry name" value="ANK_REP_REGION DOMAIN-CONTAINING PROTEIN-RELATED"/>
    <property type="match status" value="1"/>
</dbReference>